<dbReference type="PANTHER" id="PTHR31684">
    <property type="entry name" value="COILED-COIL DOMAIN-CONTAINING PROTEIN 43"/>
    <property type="match status" value="1"/>
</dbReference>
<dbReference type="HOGENOM" id="CLU_1030664_0_0_1"/>
<reference evidence="2 3" key="1">
    <citation type="journal article" date="2011" name="MBio">
        <title>Genome variation in Cryptococcus gattii, an emerging pathogen of immunocompetent hosts.</title>
        <authorList>
            <person name="D'Souza C.A."/>
            <person name="Kronstad J.W."/>
            <person name="Taylor G."/>
            <person name="Warren R."/>
            <person name="Yuen M."/>
            <person name="Hu G."/>
            <person name="Jung W.H."/>
            <person name="Sham A."/>
            <person name="Kidd S.E."/>
            <person name="Tangen K."/>
            <person name="Lee N."/>
            <person name="Zeilmaker T."/>
            <person name="Sawkins J."/>
            <person name="McVicker G."/>
            <person name="Shah S."/>
            <person name="Gnerre S."/>
            <person name="Griggs A."/>
            <person name="Zeng Q."/>
            <person name="Bartlett K."/>
            <person name="Li W."/>
            <person name="Wang X."/>
            <person name="Heitman J."/>
            <person name="Stajich J.E."/>
            <person name="Fraser J.A."/>
            <person name="Meyer W."/>
            <person name="Carter D."/>
            <person name="Schein J."/>
            <person name="Krzywinski M."/>
            <person name="Kwon-Chung K.J."/>
            <person name="Varma A."/>
            <person name="Wang J."/>
            <person name="Brunham R."/>
            <person name="Fyfe M."/>
            <person name="Ouellette B.F."/>
            <person name="Siddiqui A."/>
            <person name="Marra M."/>
            <person name="Jones S."/>
            <person name="Holt R."/>
            <person name="Birren B.W."/>
            <person name="Galagan J.E."/>
            <person name="Cuomo C.A."/>
        </authorList>
    </citation>
    <scope>NUCLEOTIDE SEQUENCE [LARGE SCALE GENOMIC DNA]</scope>
    <source>
        <strain evidence="2 3">R265</strain>
    </source>
</reference>
<dbReference type="OrthoDB" id="2592902at2759"/>
<accession>A0A095EQ85</accession>
<feature type="compositionally biased region" description="Basic and acidic residues" evidence="1">
    <location>
        <begin position="229"/>
        <end position="271"/>
    </location>
</feature>
<evidence type="ECO:0000313" key="2">
    <source>
        <dbReference type="EMBL" id="KGB79053.1"/>
    </source>
</evidence>
<dbReference type="KEGG" id="cdeu:CNBG_4891"/>
<reference evidence="2 3" key="2">
    <citation type="journal article" date="2018" name="Proc. Natl. Acad. Sci.">
        <title>RNAi is a critical determinant of centromere evolution in closely related fungi.</title>
        <authorList>
            <person name="Yadav V."/>
            <person name="Sun S."/>
            <person name="Billmyre R.B."/>
            <person name="Thimmappa B.C."/>
            <person name="Shea T."/>
            <person name="Lintner R."/>
            <person name="Bakkeren G."/>
            <person name="Cuomo C.A."/>
            <person name="Heitman J."/>
            <person name="Sanyal K."/>
        </authorList>
    </citation>
    <scope>NUCLEOTIDE SEQUENCE [LARGE SCALE GENOMIC DNA]</scope>
    <source>
        <strain evidence="2 3">R265</strain>
    </source>
</reference>
<proteinExistence type="predicted"/>
<evidence type="ECO:0008006" key="4">
    <source>
        <dbReference type="Google" id="ProtNLM"/>
    </source>
</evidence>
<feature type="compositionally biased region" description="Basic and acidic residues" evidence="1">
    <location>
        <begin position="172"/>
        <end position="195"/>
    </location>
</feature>
<keyword evidence="3" id="KW-1185">Reference proteome</keyword>
<sequence length="271" mass="30095">MAPSKSPESSDPAESSGQALERYIVEQLSSLSLSAPQDDIEMMARFVEEEGLERDEKTEGVKGMLEGVIEGGVLPEEGLDEVLSQIIDEQARLHQLKLDRAAAEEEAARSPSPESSKVDDILATLTPEELAAARRQALLRQYAYVDSPDDAPANSPFGGEGRPEGAPPKGGKAAENEEKRKAEERRRLIEEALRKDSRKKKHRKNDEVDLLAPNLNKEKATYVMAMQREAQKKASQEKKDRDRAALEKQRADQAKAKADKQKRAAKQERRA</sequence>
<dbReference type="GeneID" id="88181075"/>
<dbReference type="VEuPathDB" id="FungiDB:CNBG_4891"/>
<evidence type="ECO:0000256" key="1">
    <source>
        <dbReference type="SAM" id="MobiDB-lite"/>
    </source>
</evidence>
<dbReference type="AlphaFoldDB" id="A0A095EQ85"/>
<gene>
    <name evidence="2" type="ORF">CNBG_4891</name>
</gene>
<organism evidence="2 3">
    <name type="scientific">Cryptococcus deuterogattii (strain R265)</name>
    <name type="common">Cryptococcus gattii VGII (strain R265)</name>
    <dbReference type="NCBI Taxonomy" id="294750"/>
    <lineage>
        <taxon>Eukaryota</taxon>
        <taxon>Fungi</taxon>
        <taxon>Dikarya</taxon>
        <taxon>Basidiomycota</taxon>
        <taxon>Agaricomycotina</taxon>
        <taxon>Tremellomycetes</taxon>
        <taxon>Tremellales</taxon>
        <taxon>Cryptococcaceae</taxon>
        <taxon>Cryptococcus</taxon>
        <taxon>Cryptococcus gattii species complex</taxon>
    </lineage>
</organism>
<protein>
    <recommendedName>
        <fullName evidence="4">Coiled-coil domain-containing protein 43</fullName>
    </recommendedName>
</protein>
<feature type="region of interest" description="Disordered" evidence="1">
    <location>
        <begin position="145"/>
        <end position="271"/>
    </location>
</feature>
<dbReference type="PANTHER" id="PTHR31684:SF2">
    <property type="entry name" value="COILED-COIL DOMAIN-CONTAINING PROTEIN 43"/>
    <property type="match status" value="1"/>
</dbReference>
<dbReference type="Proteomes" id="UP000029445">
    <property type="component" value="Chromosome 12"/>
</dbReference>
<dbReference type="OMA" id="HRKNDEM"/>
<dbReference type="InterPro" id="IPR037666">
    <property type="entry name" value="CCDC43"/>
</dbReference>
<name>A0A095EQ85_CRYD2</name>
<dbReference type="RefSeq" id="XP_062884755.1">
    <property type="nucleotide sequence ID" value="XM_063028800.1"/>
</dbReference>
<dbReference type="EMBL" id="CP025770">
    <property type="protein sequence ID" value="KGB79053.1"/>
    <property type="molecule type" value="Genomic_DNA"/>
</dbReference>
<feature type="region of interest" description="Disordered" evidence="1">
    <location>
        <begin position="100"/>
        <end position="122"/>
    </location>
</feature>
<evidence type="ECO:0000313" key="3">
    <source>
        <dbReference type="Proteomes" id="UP000029445"/>
    </source>
</evidence>